<evidence type="ECO:0000313" key="1">
    <source>
        <dbReference type="Proteomes" id="UP000001554"/>
    </source>
</evidence>
<organism evidence="1 2">
    <name type="scientific">Branchiostoma floridae</name>
    <name type="common">Florida lancelet</name>
    <name type="synonym">Amphioxus</name>
    <dbReference type="NCBI Taxonomy" id="7739"/>
    <lineage>
        <taxon>Eukaryota</taxon>
        <taxon>Metazoa</taxon>
        <taxon>Chordata</taxon>
        <taxon>Cephalochordata</taxon>
        <taxon>Leptocardii</taxon>
        <taxon>Amphioxiformes</taxon>
        <taxon>Branchiostomatidae</taxon>
        <taxon>Branchiostoma</taxon>
    </lineage>
</organism>
<name>A0A9J7MX04_BRAFL</name>
<dbReference type="PANTHER" id="PTHR14241:SF35">
    <property type="entry name" value="SEPTIN-TYPE G DOMAIN-CONTAINING PROTEIN"/>
    <property type="match status" value="1"/>
</dbReference>
<gene>
    <name evidence="2" type="primary">LOC118419564</name>
</gene>
<dbReference type="RefSeq" id="XP_035681901.1">
    <property type="nucleotide sequence ID" value="XM_035826008.1"/>
</dbReference>
<accession>A0A9J7MX04</accession>
<dbReference type="SUPFAM" id="SSF52540">
    <property type="entry name" value="P-loop containing nucleoside triphosphate hydrolases"/>
    <property type="match status" value="1"/>
</dbReference>
<reference evidence="2" key="2">
    <citation type="submission" date="2025-08" db="UniProtKB">
        <authorList>
            <consortium name="RefSeq"/>
        </authorList>
    </citation>
    <scope>IDENTIFICATION</scope>
    <source>
        <strain evidence="2">S238N-H82</strain>
        <tissue evidence="2">Testes</tissue>
    </source>
</reference>
<proteinExistence type="predicted"/>
<keyword evidence="1" id="KW-1185">Reference proteome</keyword>
<reference evidence="1" key="1">
    <citation type="journal article" date="2020" name="Nat. Ecol. Evol.">
        <title>Deeply conserved synteny resolves early events in vertebrate evolution.</title>
        <authorList>
            <person name="Simakov O."/>
            <person name="Marletaz F."/>
            <person name="Yue J.X."/>
            <person name="O'Connell B."/>
            <person name="Jenkins J."/>
            <person name="Brandt A."/>
            <person name="Calef R."/>
            <person name="Tung C.H."/>
            <person name="Huang T.K."/>
            <person name="Schmutz J."/>
            <person name="Satoh N."/>
            <person name="Yu J.K."/>
            <person name="Putnam N.H."/>
            <person name="Green R.E."/>
            <person name="Rokhsar D.S."/>
        </authorList>
    </citation>
    <scope>NUCLEOTIDE SEQUENCE [LARGE SCALE GENOMIC DNA]</scope>
    <source>
        <strain evidence="1">S238N-H82</strain>
    </source>
</reference>
<dbReference type="KEGG" id="bfo:118419564"/>
<dbReference type="GeneID" id="118419564"/>
<evidence type="ECO:0000313" key="2">
    <source>
        <dbReference type="RefSeq" id="XP_035681901.1"/>
    </source>
</evidence>
<protein>
    <submittedName>
        <fullName evidence="2">Uncharacterized protein LOC118419564</fullName>
    </submittedName>
</protein>
<dbReference type="Proteomes" id="UP000001554">
    <property type="component" value="Chromosome 7"/>
</dbReference>
<sequence length="300" mass="34442">MIGPTGSGKTSFINIAEKLLTDKTTAITQSEGKEGTLQLEEYLPEFNFRLIDTRGYFHLDRKQFDELKNILTGKIRPGQTIVRDDDDEDLLPEQSWRTDEAPLGEQIHGVICVMEDSDPRLKQYTTRMKSIKEYLKNEGYSPVSALAFEKEEEFKNIYKRRHTVEYLSSAIGSPIDRTFPFINHLASGTDISMDPDSALNVLDILDTAVMAAEKFIRVQLQRKKTSNEREARSSELPSVVEFIKNIGRAHNWEQVRMDALVRMLHRKDIYDVSALRKYWGSIRRELTLGPRSAIERALSL</sequence>
<dbReference type="InterPro" id="IPR027417">
    <property type="entry name" value="P-loop_NTPase"/>
</dbReference>
<dbReference type="PANTHER" id="PTHR14241">
    <property type="entry name" value="INTERFERON-INDUCED PROTEIN 44"/>
    <property type="match status" value="1"/>
</dbReference>
<dbReference type="OrthoDB" id="25620at2759"/>
<dbReference type="AlphaFoldDB" id="A0A9J7MX04"/>
<dbReference type="Gene3D" id="3.40.50.300">
    <property type="entry name" value="P-loop containing nucleotide triphosphate hydrolases"/>
    <property type="match status" value="1"/>
</dbReference>